<evidence type="ECO:0000313" key="2">
    <source>
        <dbReference type="Proteomes" id="UP001218218"/>
    </source>
</evidence>
<keyword evidence="2" id="KW-1185">Reference proteome</keyword>
<evidence type="ECO:0000313" key="1">
    <source>
        <dbReference type="EMBL" id="KAJ7328410.1"/>
    </source>
</evidence>
<proteinExistence type="predicted"/>
<dbReference type="InterPro" id="IPR035992">
    <property type="entry name" value="Ricin_B-like_lectins"/>
</dbReference>
<dbReference type="SUPFAM" id="SSF50370">
    <property type="entry name" value="Ricin B-like lectins"/>
    <property type="match status" value="1"/>
</dbReference>
<dbReference type="AlphaFoldDB" id="A0AAD6ZM70"/>
<organism evidence="1 2">
    <name type="scientific">Mycena albidolilacea</name>
    <dbReference type="NCBI Taxonomy" id="1033008"/>
    <lineage>
        <taxon>Eukaryota</taxon>
        <taxon>Fungi</taxon>
        <taxon>Dikarya</taxon>
        <taxon>Basidiomycota</taxon>
        <taxon>Agaricomycotina</taxon>
        <taxon>Agaricomycetes</taxon>
        <taxon>Agaricomycetidae</taxon>
        <taxon>Agaricales</taxon>
        <taxon>Marasmiineae</taxon>
        <taxon>Mycenaceae</taxon>
        <taxon>Mycena</taxon>
    </lineage>
</organism>
<accession>A0AAD6ZM70</accession>
<reference evidence="1" key="1">
    <citation type="submission" date="2023-03" db="EMBL/GenBank/DDBJ databases">
        <title>Massive genome expansion in bonnet fungi (Mycena s.s.) driven by repeated elements and novel gene families across ecological guilds.</title>
        <authorList>
            <consortium name="Lawrence Berkeley National Laboratory"/>
            <person name="Harder C.B."/>
            <person name="Miyauchi S."/>
            <person name="Viragh M."/>
            <person name="Kuo A."/>
            <person name="Thoen E."/>
            <person name="Andreopoulos B."/>
            <person name="Lu D."/>
            <person name="Skrede I."/>
            <person name="Drula E."/>
            <person name="Henrissat B."/>
            <person name="Morin E."/>
            <person name="Kohler A."/>
            <person name="Barry K."/>
            <person name="LaButti K."/>
            <person name="Morin E."/>
            <person name="Salamov A."/>
            <person name="Lipzen A."/>
            <person name="Mereny Z."/>
            <person name="Hegedus B."/>
            <person name="Baldrian P."/>
            <person name="Stursova M."/>
            <person name="Weitz H."/>
            <person name="Taylor A."/>
            <person name="Grigoriev I.V."/>
            <person name="Nagy L.G."/>
            <person name="Martin F."/>
            <person name="Kauserud H."/>
        </authorList>
    </citation>
    <scope>NUCLEOTIDE SEQUENCE</scope>
    <source>
        <strain evidence="1">CBHHK002</strain>
    </source>
</reference>
<dbReference type="EMBL" id="JARIHO010000039">
    <property type="protein sequence ID" value="KAJ7328410.1"/>
    <property type="molecule type" value="Genomic_DNA"/>
</dbReference>
<name>A0AAD6ZM70_9AGAR</name>
<dbReference type="Proteomes" id="UP001218218">
    <property type="component" value="Unassembled WGS sequence"/>
</dbReference>
<gene>
    <name evidence="1" type="ORF">DFH08DRAFT_815909</name>
</gene>
<sequence>MTDTISLTGNQAAFCDRFPDGRLCRLINRRSGTLLDIQPNLTLVNDNVPQVVGKHNSRNAESAGVQYWMIVPHGDGQAIIPVPKDGSSTVRYLSPSSLNTDRPITISPFPASFSIFPTSDCPQLSDSPLTSFSVPQGLYEEWTCQISWPHFRNTEPRMLDLYAGTPTANTKVVLYPYSGTQWQFWRIQFIRYRAGN</sequence>
<protein>
    <submittedName>
        <fullName evidence="1">Uncharacterized protein</fullName>
    </submittedName>
</protein>
<dbReference type="Gene3D" id="2.80.10.50">
    <property type="match status" value="1"/>
</dbReference>
<comment type="caution">
    <text evidence="1">The sequence shown here is derived from an EMBL/GenBank/DDBJ whole genome shotgun (WGS) entry which is preliminary data.</text>
</comment>